<protein>
    <recommendedName>
        <fullName evidence="2">DUF2341 domain-containing protein</fullName>
    </recommendedName>
</protein>
<evidence type="ECO:0008006" key="2">
    <source>
        <dbReference type="Google" id="ProtNLM"/>
    </source>
</evidence>
<reference evidence="1" key="1">
    <citation type="submission" date="2014-08" db="EMBL/GenBank/DDBJ databases">
        <authorList>
            <person name="Wibberg D."/>
        </authorList>
    </citation>
    <scope>NUCLEOTIDE SEQUENCE</scope>
</reference>
<evidence type="ECO:0000313" key="1">
    <source>
        <dbReference type="EMBL" id="CEA12751.1"/>
    </source>
</evidence>
<name>A0A090JTJ2_METFO</name>
<dbReference type="EMBL" id="LN515531">
    <property type="protein sequence ID" value="CEA12751.1"/>
    <property type="molecule type" value="Genomic_DNA"/>
</dbReference>
<dbReference type="RefSeq" id="WP_048072053.1">
    <property type="nucleotide sequence ID" value="NZ_JARVXG010000051.1"/>
</dbReference>
<accession>A0A090JTJ2</accession>
<dbReference type="PATRIC" id="fig|2162.9.peg.406"/>
<proteinExistence type="predicted"/>
<dbReference type="KEGG" id="mfi:DSM1535_0388"/>
<sequence>MAYIKKRKTGVNAIEADKPFDKFYAIPDGKAVFEKPEGSSVIGTFQNSYFPIESTNFRWISARCKLKTKADESTNEYYVVTGLYGVRPDGKEELIGEHVSNSISTTETVEDIVFDVASSSSHPDLTYIDSTGATAGKIYLKLPSRWKNFKEIKIGVPWKEGWSYCRPMWFAGSNVGVKTAVWPALQVTVHYRTGMKTDFSDVRFIHPDGQTFLCYDRLNYRAGEWATFNILIDAIPGGSTNRTPILLFYGNSAATDKSSPSTVYKGWFWDFEDGVISDFAVLGGTLSVNTTSPISGGKSIQHTGNGADNKSNFFICSHNYGDPAYGVEYNFDFKIVSYGTQGNPYFYLCSPQYYDSENFFWIDFCYDGGDTYVRLCYNAGVTRLEISRTKFCAGKVPTGVKYNVNVLFSYDGVKNRIIVSIDNKEYITYYGGHFAGYTNNYFGFGSNLTGTGLWDNIKIRYIFPHQPTPVYYNPHFFDNFDDNSISSDWVLSRSGTNANVVETGGELRVTNTATGNRAAIRTAKRLKPPYLVRVYAKRTENIEFLTHWDGSWSDALNPNNGIWWIYAQWVSPRKWVVHQMRDTGISASYSADKELDTAYHRYDFYVYENYTRVTVDGVTLLTIPTPNTEGYFAVTGRETPVGVVASYNDFYIFDAVNTTYSNSLIAPDGTPGQEDMELIFSKPGSSAPDIPLRAYVDELGTGGMNTNVVLGKSQGKYRIGYDSIDKYIGFKFKPLAQGDKNCNIEFQDFIYEYEVLK</sequence>
<organism evidence="1">
    <name type="scientific">Methanobacterium formicicum</name>
    <dbReference type="NCBI Taxonomy" id="2162"/>
    <lineage>
        <taxon>Archaea</taxon>
        <taxon>Methanobacteriati</taxon>
        <taxon>Methanobacteriota</taxon>
        <taxon>Methanomada group</taxon>
        <taxon>Methanobacteria</taxon>
        <taxon>Methanobacteriales</taxon>
        <taxon>Methanobacteriaceae</taxon>
        <taxon>Methanobacterium</taxon>
    </lineage>
</organism>
<gene>
    <name evidence="1" type="ORF">DSM1535_0388</name>
</gene>
<dbReference type="AlphaFoldDB" id="A0A090JTJ2"/>